<sequence>MPITFAPRIAMFGFDATASPKWQMVPRGWERTIVVRGAGALIPELTPNDIARVTYRRVGAEHHLTLKGLKAGKGFVRFVPNAGFAGPVPNSDILEISVKTEVKINTAFHYVKDNAGHKTNRNMGDLNALIRGVNRLLDTQANVRMYRKSARTITVPQNLGATVRFSSHLAGVAAAEHEWDDVTAFADAAADFNVFFVWQYEQDATPAVNNTRAGTLAAEKNCLMQDTITGSTHAETLAHETIHLRGIGPHSGTATHLIASGAVRTGQLISRAQANIINPSGT</sequence>
<dbReference type="AlphaFoldDB" id="A0A0M6Y850"/>
<gene>
    <name evidence="1" type="ORF">LAL4801_04710</name>
</gene>
<organism evidence="1 2">
    <name type="scientific">Roseibium aggregatum</name>
    <dbReference type="NCBI Taxonomy" id="187304"/>
    <lineage>
        <taxon>Bacteria</taxon>
        <taxon>Pseudomonadati</taxon>
        <taxon>Pseudomonadota</taxon>
        <taxon>Alphaproteobacteria</taxon>
        <taxon>Hyphomicrobiales</taxon>
        <taxon>Stappiaceae</taxon>
        <taxon>Roseibium</taxon>
    </lineage>
</organism>
<dbReference type="RefSeq" id="WP_139314088.1">
    <property type="nucleotide sequence ID" value="NZ_CP045617.1"/>
</dbReference>
<proteinExistence type="predicted"/>
<reference evidence="2" key="1">
    <citation type="submission" date="2015-07" db="EMBL/GenBank/DDBJ databases">
        <authorList>
            <person name="Rodrigo-Torres Lidia"/>
            <person name="Arahal R.David."/>
        </authorList>
    </citation>
    <scope>NUCLEOTIDE SEQUENCE [LARGE SCALE GENOMIC DNA]</scope>
    <source>
        <strain evidence="2">CECT 4801</strain>
    </source>
</reference>
<accession>A0A0M6Y850</accession>
<dbReference type="EMBL" id="CXST01000003">
    <property type="protein sequence ID" value="CTQ46252.1"/>
    <property type="molecule type" value="Genomic_DNA"/>
</dbReference>
<evidence type="ECO:0000313" key="2">
    <source>
        <dbReference type="Proteomes" id="UP000048926"/>
    </source>
</evidence>
<dbReference type="Proteomes" id="UP000048926">
    <property type="component" value="Unassembled WGS sequence"/>
</dbReference>
<keyword evidence="2" id="KW-1185">Reference proteome</keyword>
<evidence type="ECO:0000313" key="1">
    <source>
        <dbReference type="EMBL" id="CTQ46252.1"/>
    </source>
</evidence>
<name>A0A0M6Y850_9HYPH</name>
<protein>
    <submittedName>
        <fullName evidence="1">Uncharacterized protein</fullName>
    </submittedName>
</protein>
<dbReference type="OrthoDB" id="7679330at2"/>